<dbReference type="CDD" id="cd17763">
    <property type="entry name" value="UP_hUPP-like"/>
    <property type="match status" value="1"/>
</dbReference>
<comment type="similarity">
    <text evidence="1">Belongs to the PNP/UDP phosphorylase family.</text>
</comment>
<dbReference type="Pfam" id="PF01048">
    <property type="entry name" value="PNP_UDP_1"/>
    <property type="match status" value="1"/>
</dbReference>
<gene>
    <name evidence="4" type="primary">Upp1_1</name>
    <name evidence="4" type="ORF">GWK47_055005</name>
</gene>
<dbReference type="InterPro" id="IPR000845">
    <property type="entry name" value="Nucleoside_phosphorylase_d"/>
</dbReference>
<dbReference type="GO" id="GO:0006218">
    <property type="term" value="P:uridine catabolic process"/>
    <property type="evidence" value="ECO:0007669"/>
    <property type="project" value="TreeGrafter"/>
</dbReference>
<feature type="binding site" evidence="2">
    <location>
        <position position="91"/>
    </location>
    <ligand>
        <name>phosphate</name>
        <dbReference type="ChEBI" id="CHEBI:43474"/>
    </ligand>
</feature>
<name>A0A8J4XZC6_CHIOP</name>
<dbReference type="PANTHER" id="PTHR43691">
    <property type="entry name" value="URIDINE PHOSPHORYLASE"/>
    <property type="match status" value="1"/>
</dbReference>
<dbReference type="SUPFAM" id="SSF53167">
    <property type="entry name" value="Purine and uridine phosphorylases"/>
    <property type="match status" value="1"/>
</dbReference>
<dbReference type="PANTHER" id="PTHR43691:SF11">
    <property type="entry name" value="FI09636P-RELATED"/>
    <property type="match status" value="1"/>
</dbReference>
<feature type="binding site" evidence="2">
    <location>
        <position position="216"/>
    </location>
    <ligand>
        <name>substrate</name>
    </ligand>
</feature>
<dbReference type="OrthoDB" id="204058at2759"/>
<dbReference type="GO" id="GO:0005829">
    <property type="term" value="C:cytosol"/>
    <property type="evidence" value="ECO:0007669"/>
    <property type="project" value="TreeGrafter"/>
</dbReference>
<sequence>MNAYLLDRRFEDGTVRLRNPHIAEMGPDILYHIGLGSSSHDLQDMFSDVRFVCMGGTPRRMEQFAYYIKDEIGYKLPSGTTLLDISYQSYRYCMYKVGPVLCFSHGMGIPSVGILLHEVIKLMYHAKCRDPVFFRLGTCGGIGIDGGNLVVSESAVDGLLRPYLEQPVLGEIQRRPAILDPELASDLKNLRSDDDPFTVTLGKTMCTYDFYEGQGRVDGAFCEYTEADKLAFLQKIHAANVVNMEMESLGFAALCYHAGVRSAVVCVTVINRLQGDQMSTPKEELNKWQEYPQVLVARYIRKVMGLPAHAPPREHSFLLPNEVPDQKKFQS</sequence>
<protein>
    <submittedName>
        <fullName evidence="4">Uridine phosphorylase 1</fullName>
    </submittedName>
</protein>
<feature type="domain" description="Nucleoside phosphorylase" evidence="3">
    <location>
        <begin position="51"/>
        <end position="301"/>
    </location>
</feature>
<evidence type="ECO:0000256" key="1">
    <source>
        <dbReference type="ARBA" id="ARBA00010456"/>
    </source>
</evidence>
<evidence type="ECO:0000259" key="3">
    <source>
        <dbReference type="Pfam" id="PF01048"/>
    </source>
</evidence>
<proteinExistence type="inferred from homology"/>
<accession>A0A8J4XZC6</accession>
<evidence type="ECO:0000313" key="4">
    <source>
        <dbReference type="EMBL" id="KAG0717172.1"/>
    </source>
</evidence>
<dbReference type="Gene3D" id="3.40.50.1580">
    <property type="entry name" value="Nucleoside phosphorylase domain"/>
    <property type="match status" value="1"/>
</dbReference>
<dbReference type="NCBIfam" id="TIGR01719">
    <property type="entry name" value="euk_UDPppase"/>
    <property type="match status" value="1"/>
</dbReference>
<dbReference type="AlphaFoldDB" id="A0A8J4XZC6"/>
<dbReference type="InterPro" id="IPR035994">
    <property type="entry name" value="Nucleoside_phosphorylase_sf"/>
</dbReference>
<feature type="binding site" evidence="2">
    <location>
        <begin position="135"/>
        <end position="138"/>
    </location>
    <ligand>
        <name>phosphate</name>
        <dbReference type="ChEBI" id="CHEBI:43474"/>
    </ligand>
</feature>
<reference evidence="4" key="1">
    <citation type="submission" date="2020-07" db="EMBL/GenBank/DDBJ databases">
        <title>The High-quality genome of the commercially important snow crab, Chionoecetes opilio.</title>
        <authorList>
            <person name="Jeong J.-H."/>
            <person name="Ryu S."/>
        </authorList>
    </citation>
    <scope>NUCLEOTIDE SEQUENCE</scope>
    <source>
        <strain evidence="4">MADBK_172401_WGS</strain>
        <tissue evidence="4">Digestive gland</tissue>
    </source>
</reference>
<dbReference type="InterPro" id="IPR010059">
    <property type="entry name" value="Uridine_phosphorylase_euk"/>
</dbReference>
<evidence type="ECO:0000313" key="5">
    <source>
        <dbReference type="Proteomes" id="UP000770661"/>
    </source>
</evidence>
<keyword evidence="5" id="KW-1185">Reference proteome</keyword>
<feature type="binding site" evidence="2">
    <location>
        <position position="214"/>
    </location>
    <ligand>
        <name>substrate</name>
    </ligand>
</feature>
<organism evidence="4 5">
    <name type="scientific">Chionoecetes opilio</name>
    <name type="common">Atlantic snow crab</name>
    <name type="synonym">Cancer opilio</name>
    <dbReference type="NCBI Taxonomy" id="41210"/>
    <lineage>
        <taxon>Eukaryota</taxon>
        <taxon>Metazoa</taxon>
        <taxon>Ecdysozoa</taxon>
        <taxon>Arthropoda</taxon>
        <taxon>Crustacea</taxon>
        <taxon>Multicrustacea</taxon>
        <taxon>Malacostraca</taxon>
        <taxon>Eumalacostraca</taxon>
        <taxon>Eucarida</taxon>
        <taxon>Decapoda</taxon>
        <taxon>Pleocyemata</taxon>
        <taxon>Brachyura</taxon>
        <taxon>Eubrachyura</taxon>
        <taxon>Majoidea</taxon>
        <taxon>Majidae</taxon>
        <taxon>Chionoecetes</taxon>
    </lineage>
</organism>
<dbReference type="EMBL" id="JACEEZ010018107">
    <property type="protein sequence ID" value="KAG0717172.1"/>
    <property type="molecule type" value="Genomic_DNA"/>
</dbReference>
<dbReference type="GO" id="GO:0009166">
    <property type="term" value="P:nucleotide catabolic process"/>
    <property type="evidence" value="ECO:0007669"/>
    <property type="project" value="InterPro"/>
</dbReference>
<dbReference type="GO" id="GO:0004850">
    <property type="term" value="F:uridine phosphorylase activity"/>
    <property type="evidence" value="ECO:0007669"/>
    <property type="project" value="InterPro"/>
</dbReference>
<comment type="caution">
    <text evidence="4">The sequence shown here is derived from an EMBL/GenBank/DDBJ whole genome shotgun (WGS) entry which is preliminary data.</text>
</comment>
<evidence type="ECO:0000256" key="2">
    <source>
        <dbReference type="PIRSR" id="PIRSR610059-50"/>
    </source>
</evidence>
<dbReference type="Proteomes" id="UP000770661">
    <property type="component" value="Unassembled WGS sequence"/>
</dbReference>